<dbReference type="Gene3D" id="3.20.20.70">
    <property type="entry name" value="Aldolase class I"/>
    <property type="match status" value="1"/>
</dbReference>
<dbReference type="PANTHER" id="PTHR43273:SF8">
    <property type="entry name" value="RADICAL SAM DOMAIN PROTEIN"/>
    <property type="match status" value="1"/>
</dbReference>
<dbReference type="InterPro" id="IPR058240">
    <property type="entry name" value="rSAM_sf"/>
</dbReference>
<dbReference type="EMBL" id="JACRSU010000002">
    <property type="protein sequence ID" value="MBC8540742.1"/>
    <property type="molecule type" value="Genomic_DNA"/>
</dbReference>
<keyword evidence="3" id="KW-1185">Reference proteome</keyword>
<dbReference type="AlphaFoldDB" id="A0A926DN45"/>
<dbReference type="Proteomes" id="UP000611762">
    <property type="component" value="Unassembled WGS sequence"/>
</dbReference>
<dbReference type="PANTHER" id="PTHR43273">
    <property type="entry name" value="ANAEROBIC SULFATASE-MATURATING ENZYME HOMOLOG ASLB-RELATED"/>
    <property type="match status" value="1"/>
</dbReference>
<comment type="caution">
    <text evidence="2">The sequence shown here is derived from an EMBL/GenBank/DDBJ whole genome shotgun (WGS) entry which is preliminary data.</text>
</comment>
<dbReference type="NCBIfam" id="TIGR04085">
    <property type="entry name" value="rSAM_more_4Fe4S"/>
    <property type="match status" value="1"/>
</dbReference>
<dbReference type="InterPro" id="IPR023867">
    <property type="entry name" value="Sulphatase_maturase_rSAM"/>
</dbReference>
<dbReference type="SUPFAM" id="SSF102114">
    <property type="entry name" value="Radical SAM enzymes"/>
    <property type="match status" value="1"/>
</dbReference>
<name>A0A926DN45_9FIRM</name>
<organism evidence="2 3">
    <name type="scientific">Congzhengia minquanensis</name>
    <dbReference type="NCBI Taxonomy" id="2763657"/>
    <lineage>
        <taxon>Bacteria</taxon>
        <taxon>Bacillati</taxon>
        <taxon>Bacillota</taxon>
        <taxon>Clostridia</taxon>
        <taxon>Eubacteriales</taxon>
        <taxon>Oscillospiraceae</taxon>
        <taxon>Congzhengia</taxon>
    </lineage>
</organism>
<accession>A0A926DN45</accession>
<gene>
    <name evidence="2" type="ORF">H8698_07095</name>
</gene>
<sequence>MSFDAKGNIYPCDSFVGMEDFCLGNIYDGILKDKQEKFLINKVDDRPKCNKCWAKYICGGDCFHNSFLSTKNILNPDPIFCIINKKLIECALGLYFCIGKNHDTEKLQRYIKAKKRFSF</sequence>
<proteinExistence type="predicted"/>
<dbReference type="GO" id="GO:0016491">
    <property type="term" value="F:oxidoreductase activity"/>
    <property type="evidence" value="ECO:0007669"/>
    <property type="project" value="InterPro"/>
</dbReference>
<evidence type="ECO:0000313" key="3">
    <source>
        <dbReference type="Proteomes" id="UP000611762"/>
    </source>
</evidence>
<protein>
    <submittedName>
        <fullName evidence="2">SPASM domain-containing protein</fullName>
    </submittedName>
</protein>
<dbReference type="InterPro" id="IPR023885">
    <property type="entry name" value="4Fe4S-binding_SPASM_dom"/>
</dbReference>
<reference evidence="2" key="1">
    <citation type="submission" date="2020-08" db="EMBL/GenBank/DDBJ databases">
        <title>Genome public.</title>
        <authorList>
            <person name="Liu C."/>
            <person name="Sun Q."/>
        </authorList>
    </citation>
    <scope>NUCLEOTIDE SEQUENCE</scope>
    <source>
        <strain evidence="2">H8</strain>
    </source>
</reference>
<dbReference type="InterPro" id="IPR013785">
    <property type="entry name" value="Aldolase_TIM"/>
</dbReference>
<evidence type="ECO:0000313" key="2">
    <source>
        <dbReference type="EMBL" id="MBC8540742.1"/>
    </source>
</evidence>
<comment type="cofactor">
    <cofactor evidence="1">
        <name>[4Fe-4S] cluster</name>
        <dbReference type="ChEBI" id="CHEBI:49883"/>
    </cofactor>
</comment>
<evidence type="ECO:0000256" key="1">
    <source>
        <dbReference type="ARBA" id="ARBA00001966"/>
    </source>
</evidence>